<feature type="compositionally biased region" description="Low complexity" evidence="1">
    <location>
        <begin position="28"/>
        <end position="39"/>
    </location>
</feature>
<sequence length="297" mass="30232">MASPTVPTVALPTPTLDDTDDDDDDDVSSLLPAPVATTPPAQPPPAQTLPPAPVPPPAATSAAGQPPASAPGVPASTLIPNASPASRVPSGSPTRLADTLPSGSSSPTSSANSSSNGGGGGLSTGAAAGVGVGVALAVILMAIGAWFYIRTRRRKRQHRKTSKSSYNGDSPDEEVAQRSAGPEVRAYYAGGGVPELPNGKEVGDPRRLSELASPVVPQEVHGDREFAAELPGSAVPAAAVAKSGEGWSSPPPIYEQVPPRQEKKSGVRLFDDEPIDEVSSPVDVDERPRVMDKKGAL</sequence>
<dbReference type="OrthoDB" id="3694586at2759"/>
<feature type="compositionally biased region" description="Acidic residues" evidence="1">
    <location>
        <begin position="17"/>
        <end position="27"/>
    </location>
</feature>
<protein>
    <submittedName>
        <fullName evidence="3">Uncharacterized protein</fullName>
    </submittedName>
</protein>
<gene>
    <name evidence="3" type="ORF">FB567DRAFT_518610</name>
</gene>
<feature type="compositionally biased region" description="Basic residues" evidence="1">
    <location>
        <begin position="153"/>
        <end position="162"/>
    </location>
</feature>
<keyword evidence="2" id="KW-0812">Transmembrane</keyword>
<organism evidence="3 4">
    <name type="scientific">Paraphoma chrysanthemicola</name>
    <dbReference type="NCBI Taxonomy" id="798071"/>
    <lineage>
        <taxon>Eukaryota</taxon>
        <taxon>Fungi</taxon>
        <taxon>Dikarya</taxon>
        <taxon>Ascomycota</taxon>
        <taxon>Pezizomycotina</taxon>
        <taxon>Dothideomycetes</taxon>
        <taxon>Pleosporomycetidae</taxon>
        <taxon>Pleosporales</taxon>
        <taxon>Pleosporineae</taxon>
        <taxon>Phaeosphaeriaceae</taxon>
        <taxon>Paraphoma</taxon>
    </lineage>
</organism>
<evidence type="ECO:0000256" key="2">
    <source>
        <dbReference type="SAM" id="Phobius"/>
    </source>
</evidence>
<proteinExistence type="predicted"/>
<evidence type="ECO:0000256" key="1">
    <source>
        <dbReference type="SAM" id="MobiDB-lite"/>
    </source>
</evidence>
<dbReference type="Proteomes" id="UP000813461">
    <property type="component" value="Unassembled WGS sequence"/>
</dbReference>
<dbReference type="EMBL" id="JAGMVJ010000004">
    <property type="protein sequence ID" value="KAH7091421.1"/>
    <property type="molecule type" value="Genomic_DNA"/>
</dbReference>
<reference evidence="3" key="1">
    <citation type="journal article" date="2021" name="Nat. Commun.">
        <title>Genetic determinants of endophytism in the Arabidopsis root mycobiome.</title>
        <authorList>
            <person name="Mesny F."/>
            <person name="Miyauchi S."/>
            <person name="Thiergart T."/>
            <person name="Pickel B."/>
            <person name="Atanasova L."/>
            <person name="Karlsson M."/>
            <person name="Huettel B."/>
            <person name="Barry K.W."/>
            <person name="Haridas S."/>
            <person name="Chen C."/>
            <person name="Bauer D."/>
            <person name="Andreopoulos W."/>
            <person name="Pangilinan J."/>
            <person name="LaButti K."/>
            <person name="Riley R."/>
            <person name="Lipzen A."/>
            <person name="Clum A."/>
            <person name="Drula E."/>
            <person name="Henrissat B."/>
            <person name="Kohler A."/>
            <person name="Grigoriev I.V."/>
            <person name="Martin F.M."/>
            <person name="Hacquard S."/>
        </authorList>
    </citation>
    <scope>NUCLEOTIDE SEQUENCE</scope>
    <source>
        <strain evidence="3">MPI-SDFR-AT-0120</strain>
    </source>
</reference>
<feature type="region of interest" description="Disordered" evidence="1">
    <location>
        <begin position="153"/>
        <end position="223"/>
    </location>
</feature>
<keyword evidence="2" id="KW-0472">Membrane</keyword>
<feature type="compositionally biased region" description="Low complexity" evidence="1">
    <location>
        <begin position="101"/>
        <end position="115"/>
    </location>
</feature>
<comment type="caution">
    <text evidence="3">The sequence shown here is derived from an EMBL/GenBank/DDBJ whole genome shotgun (WGS) entry which is preliminary data.</text>
</comment>
<feature type="compositionally biased region" description="Low complexity" evidence="1">
    <location>
        <begin position="1"/>
        <end position="16"/>
    </location>
</feature>
<accession>A0A8K0RAG7</accession>
<evidence type="ECO:0000313" key="4">
    <source>
        <dbReference type="Proteomes" id="UP000813461"/>
    </source>
</evidence>
<name>A0A8K0RAG7_9PLEO</name>
<feature type="region of interest" description="Disordered" evidence="1">
    <location>
        <begin position="1"/>
        <end position="124"/>
    </location>
</feature>
<feature type="compositionally biased region" description="Pro residues" evidence="1">
    <location>
        <begin position="40"/>
        <end position="58"/>
    </location>
</feature>
<dbReference type="AlphaFoldDB" id="A0A8K0RAG7"/>
<feature type="compositionally biased region" description="Basic and acidic residues" evidence="1">
    <location>
        <begin position="260"/>
        <end position="271"/>
    </location>
</feature>
<evidence type="ECO:0000313" key="3">
    <source>
        <dbReference type="EMBL" id="KAH7091421.1"/>
    </source>
</evidence>
<feature type="region of interest" description="Disordered" evidence="1">
    <location>
        <begin position="237"/>
        <end position="297"/>
    </location>
</feature>
<feature type="compositionally biased region" description="Low complexity" evidence="1">
    <location>
        <begin position="59"/>
        <end position="77"/>
    </location>
</feature>
<keyword evidence="4" id="KW-1185">Reference proteome</keyword>
<feature type="compositionally biased region" description="Polar residues" evidence="1">
    <location>
        <begin position="78"/>
        <end position="93"/>
    </location>
</feature>
<keyword evidence="2" id="KW-1133">Transmembrane helix</keyword>
<feature type="transmembrane region" description="Helical" evidence="2">
    <location>
        <begin position="126"/>
        <end position="149"/>
    </location>
</feature>
<feature type="compositionally biased region" description="Basic and acidic residues" evidence="1">
    <location>
        <begin position="284"/>
        <end position="297"/>
    </location>
</feature>